<proteinExistence type="inferred from homology"/>
<keyword evidence="3 11" id="KW-0479">Metal-binding</keyword>
<dbReference type="GO" id="GO:0000439">
    <property type="term" value="C:transcription factor TFIIH core complex"/>
    <property type="evidence" value="ECO:0007669"/>
    <property type="project" value="UniProtKB-UniRule"/>
</dbReference>
<sequence length="303" mass="33898">MDGTLYIILDSRSLFVYEYTEDHQLGTQDKLLVSGECVLNSVFQFTRLYNLSTGKKKRLNIYICDSNGENLIFDGSISGLTKELQFELMPKMLEEISEKIKPGEMKVSPTISKCLCKINGTRKKFGYNRSEKDRIILVDASDKDDYISQYVSLLNCGFASQKLVSLINNSNIRLSVTILNQDVVIDVVSVTRNPSPLLNNLVDICNGLNLKYSDMADSLVEGGVEISEDNYGLDQGLTPFLIFHLLPSIQAREEFFVSINKTKHTGLAVCFCHHQKIEIGYVCSSCLSIFCSQFKAPICSTCG</sequence>
<name>A0A1J4MKN0_9CRYT</name>
<keyword evidence="13" id="KW-1185">Reference proteome</keyword>
<reference evidence="12 13" key="1">
    <citation type="submission" date="2016-10" db="EMBL/GenBank/DDBJ databases">
        <title>Reductive evolution of mitochondrial metabolism and differential evolution of invasion-related proteins in Cryptosporidium.</title>
        <authorList>
            <person name="Liu S."/>
            <person name="Roellig D.M."/>
            <person name="Guo Y."/>
            <person name="Li N."/>
            <person name="Frace M.A."/>
            <person name="Tang K."/>
            <person name="Zhang L."/>
            <person name="Feng Y."/>
            <person name="Xiao L."/>
        </authorList>
    </citation>
    <scope>NUCLEOTIDE SEQUENCE [LARGE SCALE GENOMIC DNA]</scope>
    <source>
        <strain evidence="12">39726</strain>
    </source>
</reference>
<evidence type="ECO:0000256" key="8">
    <source>
        <dbReference type="ARBA" id="ARBA00023163"/>
    </source>
</evidence>
<dbReference type="GO" id="GO:0005675">
    <property type="term" value="C:transcription factor TFIIH holo complex"/>
    <property type="evidence" value="ECO:0007669"/>
    <property type="project" value="UniProtKB-UniRule"/>
</dbReference>
<dbReference type="PANTHER" id="PTHR12831:SF0">
    <property type="entry name" value="GENERAL TRANSCRIPTION FACTOR IIH SUBUNIT 3"/>
    <property type="match status" value="1"/>
</dbReference>
<keyword evidence="7 11" id="KW-0805">Transcription regulation</keyword>
<dbReference type="PANTHER" id="PTHR12831">
    <property type="entry name" value="TRANSCRIPTION INITIATION FACTOR IIH TFIIH , POLYPEPTIDE 3-RELATED"/>
    <property type="match status" value="1"/>
</dbReference>
<dbReference type="OrthoDB" id="17307at2759"/>
<keyword evidence="9 11" id="KW-0234">DNA repair</keyword>
<keyword evidence="4 11" id="KW-0227">DNA damage</keyword>
<gene>
    <name evidence="12" type="ORF">cubi_02633</name>
</gene>
<dbReference type="RefSeq" id="XP_028874764.1">
    <property type="nucleotide sequence ID" value="XM_029019644.1"/>
</dbReference>
<dbReference type="Proteomes" id="UP000186176">
    <property type="component" value="Unassembled WGS sequence"/>
</dbReference>
<keyword evidence="6 11" id="KW-0862">Zinc</keyword>
<evidence type="ECO:0000256" key="2">
    <source>
        <dbReference type="ARBA" id="ARBA00005273"/>
    </source>
</evidence>
<comment type="similarity">
    <text evidence="2 11">Belongs to the TFB4 family.</text>
</comment>
<keyword evidence="10 11" id="KW-0539">Nucleus</keyword>
<evidence type="ECO:0000256" key="7">
    <source>
        <dbReference type="ARBA" id="ARBA00023015"/>
    </source>
</evidence>
<dbReference type="VEuPathDB" id="CryptoDB:cubi_02633"/>
<comment type="subcellular location">
    <subcellularLocation>
        <location evidence="1 11">Nucleus</location>
    </subcellularLocation>
</comment>
<keyword evidence="8 11" id="KW-0804">Transcription</keyword>
<evidence type="ECO:0000256" key="4">
    <source>
        <dbReference type="ARBA" id="ARBA00022763"/>
    </source>
</evidence>
<evidence type="ECO:0000256" key="9">
    <source>
        <dbReference type="ARBA" id="ARBA00023204"/>
    </source>
</evidence>
<dbReference type="EMBL" id="LRBP01000016">
    <property type="protein sequence ID" value="OII73421.1"/>
    <property type="molecule type" value="Genomic_DNA"/>
</dbReference>
<comment type="caution">
    <text evidence="12">The sequence shown here is derived from an EMBL/GenBank/DDBJ whole genome shotgun (WGS) entry which is preliminary data.</text>
</comment>
<accession>A0A1J4MKN0</accession>
<organism evidence="12 13">
    <name type="scientific">Cryptosporidium ubiquitum</name>
    <dbReference type="NCBI Taxonomy" id="857276"/>
    <lineage>
        <taxon>Eukaryota</taxon>
        <taxon>Sar</taxon>
        <taxon>Alveolata</taxon>
        <taxon>Apicomplexa</taxon>
        <taxon>Conoidasida</taxon>
        <taxon>Coccidia</taxon>
        <taxon>Eucoccidiorida</taxon>
        <taxon>Eimeriorina</taxon>
        <taxon>Cryptosporidiidae</taxon>
        <taxon>Cryptosporidium</taxon>
    </lineage>
</organism>
<dbReference type="Pfam" id="PF03850">
    <property type="entry name" value="Tfb4"/>
    <property type="match status" value="1"/>
</dbReference>
<dbReference type="AlphaFoldDB" id="A0A1J4MKN0"/>
<evidence type="ECO:0000256" key="1">
    <source>
        <dbReference type="ARBA" id="ARBA00004123"/>
    </source>
</evidence>
<protein>
    <submittedName>
        <fullName evidence="12">Transcription factor</fullName>
    </submittedName>
</protein>
<dbReference type="GO" id="GO:0008270">
    <property type="term" value="F:zinc ion binding"/>
    <property type="evidence" value="ECO:0007669"/>
    <property type="project" value="UniProtKB-KW"/>
</dbReference>
<evidence type="ECO:0000313" key="13">
    <source>
        <dbReference type="Proteomes" id="UP000186176"/>
    </source>
</evidence>
<evidence type="ECO:0000256" key="10">
    <source>
        <dbReference type="ARBA" id="ARBA00023242"/>
    </source>
</evidence>
<evidence type="ECO:0000256" key="11">
    <source>
        <dbReference type="RuleBase" id="RU368090"/>
    </source>
</evidence>
<evidence type="ECO:0000256" key="5">
    <source>
        <dbReference type="ARBA" id="ARBA00022771"/>
    </source>
</evidence>
<dbReference type="GO" id="GO:0006289">
    <property type="term" value="P:nucleotide-excision repair"/>
    <property type="evidence" value="ECO:0007669"/>
    <property type="project" value="UniProtKB-UniRule"/>
</dbReference>
<keyword evidence="5 11" id="KW-0863">Zinc-finger</keyword>
<dbReference type="GeneID" id="39979423"/>
<dbReference type="InterPro" id="IPR036465">
    <property type="entry name" value="vWFA_dom_sf"/>
</dbReference>
<dbReference type="GO" id="GO:0006355">
    <property type="term" value="P:regulation of DNA-templated transcription"/>
    <property type="evidence" value="ECO:0007669"/>
    <property type="project" value="InterPro"/>
</dbReference>
<evidence type="ECO:0000256" key="6">
    <source>
        <dbReference type="ARBA" id="ARBA00022833"/>
    </source>
</evidence>
<dbReference type="Gene3D" id="3.40.50.410">
    <property type="entry name" value="von Willebrand factor, type A domain"/>
    <property type="match status" value="1"/>
</dbReference>
<dbReference type="InterPro" id="IPR004600">
    <property type="entry name" value="TFIIH_Tfb4/GTF2H3"/>
</dbReference>
<evidence type="ECO:0000256" key="3">
    <source>
        <dbReference type="ARBA" id="ARBA00022723"/>
    </source>
</evidence>
<evidence type="ECO:0000313" key="12">
    <source>
        <dbReference type="EMBL" id="OII73421.1"/>
    </source>
</evidence>